<organism evidence="4 5">
    <name type="scientific">Arthrobacter bambusae</name>
    <dbReference type="NCBI Taxonomy" id="1338426"/>
    <lineage>
        <taxon>Bacteria</taxon>
        <taxon>Bacillati</taxon>
        <taxon>Actinomycetota</taxon>
        <taxon>Actinomycetes</taxon>
        <taxon>Micrococcales</taxon>
        <taxon>Micrococcaceae</taxon>
        <taxon>Arthrobacter</taxon>
    </lineage>
</organism>
<evidence type="ECO:0000256" key="2">
    <source>
        <dbReference type="ARBA" id="ARBA00023239"/>
    </source>
</evidence>
<dbReference type="Gene3D" id="2.40.37.20">
    <property type="entry name" value="D-serine dehydratase-like domain"/>
    <property type="match status" value="1"/>
</dbReference>
<protein>
    <submittedName>
        <fullName evidence="4">D-serine deaminase-like pyridoxal phosphate-dependent protein</fullName>
    </submittedName>
</protein>
<accession>A0ABV2P1H2</accession>
<dbReference type="InterPro" id="IPR051466">
    <property type="entry name" value="D-amino_acid_metab_enzyme"/>
</dbReference>
<evidence type="ECO:0000259" key="3">
    <source>
        <dbReference type="SMART" id="SM01119"/>
    </source>
</evidence>
<dbReference type="Gene3D" id="3.20.20.10">
    <property type="entry name" value="Alanine racemase"/>
    <property type="match status" value="1"/>
</dbReference>
<keyword evidence="2" id="KW-0456">Lyase</keyword>
<keyword evidence="5" id="KW-1185">Reference proteome</keyword>
<evidence type="ECO:0000313" key="4">
    <source>
        <dbReference type="EMBL" id="MET4538609.1"/>
    </source>
</evidence>
<dbReference type="InterPro" id="IPR042208">
    <property type="entry name" value="D-ser_dehydrat-like_sf"/>
</dbReference>
<reference evidence="4 5" key="1">
    <citation type="submission" date="2024-06" db="EMBL/GenBank/DDBJ databases">
        <title>Sorghum-associated microbial communities from plants grown in Nebraska, USA.</title>
        <authorList>
            <person name="Schachtman D."/>
        </authorList>
    </citation>
    <scope>NUCLEOTIDE SEQUENCE [LARGE SCALE GENOMIC DNA]</scope>
    <source>
        <strain evidence="4 5">3552</strain>
    </source>
</reference>
<name>A0ABV2P1H2_9MICC</name>
<comment type="caution">
    <text evidence="4">The sequence shown here is derived from an EMBL/GenBank/DDBJ whole genome shotgun (WGS) entry which is preliminary data.</text>
</comment>
<dbReference type="SMART" id="SM01119">
    <property type="entry name" value="D-ser_dehydrat"/>
    <property type="match status" value="1"/>
</dbReference>
<dbReference type="Proteomes" id="UP001549307">
    <property type="component" value="Unassembled WGS sequence"/>
</dbReference>
<dbReference type="InterPro" id="IPR029066">
    <property type="entry name" value="PLP-binding_barrel"/>
</dbReference>
<dbReference type="Pfam" id="PF14031">
    <property type="entry name" value="D-ser_dehydrat"/>
    <property type="match status" value="1"/>
</dbReference>
<sequence>MNNKEHSVNRIQQALEALHARIDSPSPVVLADVMQENIDRMQAFADAQHLVVRPHVKTHKCVEIGRRQVKAGAVGITAGNIGEAEVFAAAGFGDIFIAYPIWTAGSKGPRIRKLAETTHLRVGVDNVAAIDALADAMGPEAELLQVVIEVDCGARRSGVAPEAAGHLAQAARKRGLVPAGVFTYPGHGSAGPDARKRAAADQDAALVTAVRSLSAVGVTAEVVSAGSTPTVEFATNSVITEIRPGEYVFNDLNNTRLGACTEDQIALFLAGTVVSDWVPDQVLMDIGTKALGREGNPEIGYGGIAGTSAVLSKLNEYHGFLSLPEGFRPAVGTVLPVVPNHVCPVVVNFEEYIVTDSTGTTLERWPVDARGFLN</sequence>
<dbReference type="PANTHER" id="PTHR28004:SF2">
    <property type="entry name" value="D-SERINE DEHYDRATASE"/>
    <property type="match status" value="1"/>
</dbReference>
<dbReference type="InterPro" id="IPR001608">
    <property type="entry name" value="Ala_racemase_N"/>
</dbReference>
<feature type="domain" description="D-serine dehydratase-like" evidence="3">
    <location>
        <begin position="266"/>
        <end position="356"/>
    </location>
</feature>
<gene>
    <name evidence="4" type="ORF">ABIE37_000364</name>
</gene>
<proteinExistence type="inferred from homology"/>
<evidence type="ECO:0000313" key="5">
    <source>
        <dbReference type="Proteomes" id="UP001549307"/>
    </source>
</evidence>
<dbReference type="PANTHER" id="PTHR28004">
    <property type="entry name" value="ZGC:162816-RELATED"/>
    <property type="match status" value="1"/>
</dbReference>
<evidence type="ECO:0000256" key="1">
    <source>
        <dbReference type="ARBA" id="ARBA00005323"/>
    </source>
</evidence>
<dbReference type="Pfam" id="PF01168">
    <property type="entry name" value="Ala_racemase_N"/>
    <property type="match status" value="1"/>
</dbReference>
<dbReference type="EMBL" id="JBEPSN010000001">
    <property type="protein sequence ID" value="MET4538609.1"/>
    <property type="molecule type" value="Genomic_DNA"/>
</dbReference>
<dbReference type="SUPFAM" id="SSF51419">
    <property type="entry name" value="PLP-binding barrel"/>
    <property type="match status" value="1"/>
</dbReference>
<dbReference type="InterPro" id="IPR026956">
    <property type="entry name" value="D-ser_dehydrat-like_dom"/>
</dbReference>
<comment type="similarity">
    <text evidence="1">Belongs to the DSD1 family.</text>
</comment>